<evidence type="ECO:0000256" key="1">
    <source>
        <dbReference type="SAM" id="Phobius"/>
    </source>
</evidence>
<reference evidence="3 4" key="1">
    <citation type="submission" date="2016-07" db="EMBL/GenBank/DDBJ databases">
        <title>Genomic analysis of zinc-resistant bacterium Mucilaginibacter pedocola TBZ30.</title>
        <authorList>
            <person name="Huang J."/>
            <person name="Tang J."/>
        </authorList>
    </citation>
    <scope>NUCLEOTIDE SEQUENCE [LARGE SCALE GENOMIC DNA]</scope>
    <source>
        <strain evidence="3 4">TBZ30</strain>
    </source>
</reference>
<dbReference type="Pfam" id="PF01569">
    <property type="entry name" value="PAP2"/>
    <property type="match status" value="1"/>
</dbReference>
<name>A0A1S9PJD3_9SPHI</name>
<dbReference type="PANTHER" id="PTHR14969:SF13">
    <property type="entry name" value="AT30094P"/>
    <property type="match status" value="1"/>
</dbReference>
<evidence type="ECO:0000259" key="2">
    <source>
        <dbReference type="SMART" id="SM00014"/>
    </source>
</evidence>
<proteinExistence type="predicted"/>
<dbReference type="SMART" id="SM00014">
    <property type="entry name" value="acidPPc"/>
    <property type="match status" value="1"/>
</dbReference>
<dbReference type="PANTHER" id="PTHR14969">
    <property type="entry name" value="SPHINGOSINE-1-PHOSPHATE PHOSPHOHYDROLASE"/>
    <property type="match status" value="1"/>
</dbReference>
<feature type="transmembrane region" description="Helical" evidence="1">
    <location>
        <begin position="36"/>
        <end position="53"/>
    </location>
</feature>
<dbReference type="AlphaFoldDB" id="A0A1S9PJD3"/>
<feature type="transmembrane region" description="Helical" evidence="1">
    <location>
        <begin position="162"/>
        <end position="180"/>
    </location>
</feature>
<protein>
    <submittedName>
        <fullName evidence="3">Phospholipid phosphatase</fullName>
    </submittedName>
</protein>
<feature type="transmembrane region" description="Helical" evidence="1">
    <location>
        <begin position="133"/>
        <end position="156"/>
    </location>
</feature>
<gene>
    <name evidence="3" type="ORF">BC343_21595</name>
</gene>
<dbReference type="STRING" id="1792845.BC343_21595"/>
<evidence type="ECO:0000313" key="3">
    <source>
        <dbReference type="EMBL" id="OOQ61047.1"/>
    </source>
</evidence>
<dbReference type="Gene3D" id="1.20.144.10">
    <property type="entry name" value="Phosphatidic acid phosphatase type 2/haloperoxidase"/>
    <property type="match status" value="1"/>
</dbReference>
<dbReference type="RefSeq" id="WP_078346874.1">
    <property type="nucleotide sequence ID" value="NZ_MBTF01000003.1"/>
</dbReference>
<organism evidence="3 4">
    <name type="scientific">Mucilaginibacter pedocola</name>
    <dbReference type="NCBI Taxonomy" id="1792845"/>
    <lineage>
        <taxon>Bacteria</taxon>
        <taxon>Pseudomonadati</taxon>
        <taxon>Bacteroidota</taxon>
        <taxon>Sphingobacteriia</taxon>
        <taxon>Sphingobacteriales</taxon>
        <taxon>Sphingobacteriaceae</taxon>
        <taxon>Mucilaginibacter</taxon>
    </lineage>
</organism>
<keyword evidence="1" id="KW-0472">Membrane</keyword>
<evidence type="ECO:0000313" key="4">
    <source>
        <dbReference type="Proteomes" id="UP000189739"/>
    </source>
</evidence>
<keyword evidence="1" id="KW-0812">Transmembrane</keyword>
<feature type="transmembrane region" description="Helical" evidence="1">
    <location>
        <begin position="59"/>
        <end position="79"/>
    </location>
</feature>
<sequence>MPEFLLQLDRHLFYFINHGLANAFFDWIMPLMRNPRFWIPLYIFIIGFSIYRYKKQGAILVLMLALSAGFADFTSASLIKKTVQRDRPCRDAVTSKTVISRIDCGPGYSFPSTHATDHFAMAMFLCLAFGKRWRWVGVTILLWAAIICFAQVYVGVHYPVDVTVGAIYGSLVGWLFFVAFKKWQPGFMA</sequence>
<dbReference type="SUPFAM" id="SSF48317">
    <property type="entry name" value="Acid phosphatase/Vanadium-dependent haloperoxidase"/>
    <property type="match status" value="1"/>
</dbReference>
<dbReference type="InterPro" id="IPR036938">
    <property type="entry name" value="PAP2/HPO_sf"/>
</dbReference>
<keyword evidence="4" id="KW-1185">Reference proteome</keyword>
<feature type="domain" description="Phosphatidic acid phosphatase type 2/haloperoxidase" evidence="2">
    <location>
        <begin position="60"/>
        <end position="177"/>
    </location>
</feature>
<dbReference type="EMBL" id="MBTF01000003">
    <property type="protein sequence ID" value="OOQ61047.1"/>
    <property type="molecule type" value="Genomic_DNA"/>
</dbReference>
<comment type="caution">
    <text evidence="3">The sequence shown here is derived from an EMBL/GenBank/DDBJ whole genome shotgun (WGS) entry which is preliminary data.</text>
</comment>
<dbReference type="InterPro" id="IPR000326">
    <property type="entry name" value="PAP2/HPO"/>
</dbReference>
<keyword evidence="1" id="KW-1133">Transmembrane helix</keyword>
<dbReference type="Proteomes" id="UP000189739">
    <property type="component" value="Unassembled WGS sequence"/>
</dbReference>
<dbReference type="OrthoDB" id="9789113at2"/>
<accession>A0A1S9PJD3</accession>